<dbReference type="EMBL" id="CP104562">
    <property type="protein sequence ID" value="UXH79281.1"/>
    <property type="molecule type" value="Genomic_DNA"/>
</dbReference>
<dbReference type="RefSeq" id="WP_261759101.1">
    <property type="nucleotide sequence ID" value="NZ_CP104562.2"/>
</dbReference>
<reference evidence="1" key="1">
    <citation type="submission" date="2022-10" db="EMBL/GenBank/DDBJ databases">
        <title>Characterization and whole genome sequencing of a new Roseateles species, isolated from fresh water.</title>
        <authorList>
            <person name="Guliayeva D.Y."/>
            <person name="Akhremchuk A.E."/>
            <person name="Sikolenko M.A."/>
            <person name="Valentovich L.N."/>
            <person name="Sidarenka A.V."/>
        </authorList>
    </citation>
    <scope>NUCLEOTIDE SEQUENCE</scope>
    <source>
        <strain evidence="1">BIM B-1768</strain>
    </source>
</reference>
<evidence type="ECO:0000313" key="2">
    <source>
        <dbReference type="Proteomes" id="UP001064933"/>
    </source>
</evidence>
<accession>A0ABY6B7U3</accession>
<sequence>MPPVSQWQYCAGMLARKTEALSAGLVQYLGLGDRRALIEVLRSPAACWMPESGQAQRRFWIARLSSSAAAGEGCATVEDCDVQVLKQLLDDVLMTACVRLPDGSLKLKSAEELELTRRLWAWAAMAKPGRDAQIREVHHRVLLAQHGGVADEITLSDRGPGGEPGRLELPPCDLLNAVMRYTTRVRLQLDDELVLTGALAESLSVLPVRVLDLRHPGLLPPLAAMQQLTLREIDLSRADSPWPDGPGVDLRELLAQCPQLMEVRLHPDVQEGLLGLDWLPGIHRGRGDYSLFRHATRTDVLGELDRMNSAWARALTRTQVDFRHHKNLADMLPLLQIATRLAGLTNRAEDVANHLHRVLVGAADDPALLKTCVRLVMDGLQHGEPELTTLARMVVLVPAEVTPPRSLPFDLM</sequence>
<keyword evidence="2" id="KW-1185">Reference proteome</keyword>
<gene>
    <name evidence="1" type="ORF">N4261_04920</name>
</gene>
<name>A0ABY6B7U3_9BURK</name>
<protein>
    <recommendedName>
        <fullName evidence="3">Leucine-rich repeat domain-containing protein</fullName>
    </recommendedName>
</protein>
<proteinExistence type="predicted"/>
<dbReference type="Proteomes" id="UP001064933">
    <property type="component" value="Chromosome"/>
</dbReference>
<evidence type="ECO:0008006" key="3">
    <source>
        <dbReference type="Google" id="ProtNLM"/>
    </source>
</evidence>
<evidence type="ECO:0000313" key="1">
    <source>
        <dbReference type="EMBL" id="UXH79281.1"/>
    </source>
</evidence>
<organism evidence="1 2">
    <name type="scientific">Roseateles amylovorans</name>
    <dbReference type="NCBI Taxonomy" id="2978473"/>
    <lineage>
        <taxon>Bacteria</taxon>
        <taxon>Pseudomonadati</taxon>
        <taxon>Pseudomonadota</taxon>
        <taxon>Betaproteobacteria</taxon>
        <taxon>Burkholderiales</taxon>
        <taxon>Sphaerotilaceae</taxon>
        <taxon>Roseateles</taxon>
    </lineage>
</organism>